<keyword evidence="9" id="KW-0732">Signal</keyword>
<dbReference type="PANTHER" id="PTHR19277">
    <property type="entry name" value="PENTRAXIN"/>
    <property type="match status" value="1"/>
</dbReference>
<dbReference type="InterPro" id="IPR013320">
    <property type="entry name" value="ConA-like_dom_sf"/>
</dbReference>
<sequence length="491" mass="56086">FKMILQKMFIYIFVGLVSLSIQQNPLHEVGAVEQRKPFFERFRRLEEQFRRFQELTLTRLQGIAENYNISYNIDRRFQYLTDQYNNLTSIVNGFHKVTDNEINNLKTWMKKLQKKSKKMDLKVSGLEILFNERNKQSLKETKEQGALLSNLTLEIKDQRKEIDSLASNRNDLQRDLDTIQDEIRSQGVKMASIEEQMKSVLQNDAFSAKSASASQSLNQTPQGKQSESPKLQLERRQQKLNKATSHWRNKHNSSPNLKQLPEQQQVPKQQEAPRKPGTICNVHSVLVFPTSSAENFVTFKKGIDRGIHELSICTWLRTSASYLGTILSYATEENDNKLVLHGRNVTKQKTIHFVIGDPAFRELPVELLLDSRWHHLCIIWSSVHGKYWFYIDRRLVSTGSRFQKGYEIPSGGSLVVGQEQDTFGGGFDSSESFVGNLAGFYIWNHALSPGEVSGIATGKGLPRGMILTLNDISTVNGTIQQISCPCLEHCM</sequence>
<keyword evidence="2" id="KW-0479">Metal-binding</keyword>
<evidence type="ECO:0000256" key="3">
    <source>
        <dbReference type="ARBA" id="ARBA00022837"/>
    </source>
</evidence>
<keyword evidence="4" id="KW-1015">Disulfide bond</keyword>
<dbReference type="Pfam" id="PF00354">
    <property type="entry name" value="Pentaxin"/>
    <property type="match status" value="1"/>
</dbReference>
<dbReference type="GeneTree" id="ENSGT01060000248575"/>
<dbReference type="Proteomes" id="UP000008672">
    <property type="component" value="Unassembled WGS sequence"/>
</dbReference>
<dbReference type="GO" id="GO:0046872">
    <property type="term" value="F:metal ion binding"/>
    <property type="evidence" value="ECO:0007669"/>
    <property type="project" value="UniProtKB-KW"/>
</dbReference>
<dbReference type="FunCoup" id="H3B2F7">
    <property type="interactions" value="1"/>
</dbReference>
<dbReference type="InParanoid" id="H3B2F7"/>
<keyword evidence="12" id="KW-1185">Reference proteome</keyword>
<evidence type="ECO:0000256" key="7">
    <source>
        <dbReference type="SAM" id="Coils"/>
    </source>
</evidence>
<accession>H3B2F7</accession>
<dbReference type="OMA" id="CSWVRTS"/>
<dbReference type="InterPro" id="IPR001759">
    <property type="entry name" value="PTX_dom"/>
</dbReference>
<dbReference type="SMART" id="SM00159">
    <property type="entry name" value="PTX"/>
    <property type="match status" value="1"/>
</dbReference>
<evidence type="ECO:0000256" key="4">
    <source>
        <dbReference type="ARBA" id="ARBA00023157"/>
    </source>
</evidence>
<reference evidence="11" key="3">
    <citation type="submission" date="2025-09" db="UniProtKB">
        <authorList>
            <consortium name="Ensembl"/>
        </authorList>
    </citation>
    <scope>IDENTIFICATION</scope>
</reference>
<dbReference type="HOGENOM" id="CLU_044996_0_0_1"/>
<feature type="compositionally biased region" description="Low complexity" evidence="8">
    <location>
        <begin position="205"/>
        <end position="216"/>
    </location>
</feature>
<dbReference type="PRINTS" id="PR00895">
    <property type="entry name" value="PENTAXIN"/>
</dbReference>
<keyword evidence="7" id="KW-0175">Coiled coil</keyword>
<proteinExistence type="predicted"/>
<dbReference type="Bgee" id="ENSLACG00000014162">
    <property type="expression patterns" value="Expressed in post-anal tail muscle and 1 other cell type or tissue"/>
</dbReference>
<feature type="coiled-coil region" evidence="7">
    <location>
        <begin position="148"/>
        <end position="182"/>
    </location>
</feature>
<feature type="region of interest" description="Disordered" evidence="8">
    <location>
        <begin position="205"/>
        <end position="276"/>
    </location>
</feature>
<evidence type="ECO:0000259" key="10">
    <source>
        <dbReference type="PROSITE" id="PS51828"/>
    </source>
</evidence>
<dbReference type="PANTHER" id="PTHR19277:SF122">
    <property type="entry name" value="PENTRAXIN-4"/>
    <property type="match status" value="1"/>
</dbReference>
<comment type="caution">
    <text evidence="6">Lacks conserved residue(s) required for the propagation of feature annotation.</text>
</comment>
<reference evidence="12" key="1">
    <citation type="submission" date="2011-08" db="EMBL/GenBank/DDBJ databases">
        <title>The draft genome of Latimeria chalumnae.</title>
        <authorList>
            <person name="Di Palma F."/>
            <person name="Alfoldi J."/>
            <person name="Johnson J."/>
            <person name="Berlin A."/>
            <person name="Gnerre S."/>
            <person name="Jaffe D."/>
            <person name="MacCallum I."/>
            <person name="Young S."/>
            <person name="Walker B.J."/>
            <person name="Lander E."/>
            <person name="Lindblad-Toh K."/>
        </authorList>
    </citation>
    <scope>NUCLEOTIDE SEQUENCE [LARGE SCALE GENOMIC DNA]</scope>
    <source>
        <strain evidence="12">Wild caught</strain>
    </source>
</reference>
<keyword evidence="5" id="KW-0325">Glycoprotein</keyword>
<feature type="compositionally biased region" description="Low complexity" evidence="8">
    <location>
        <begin position="257"/>
        <end position="270"/>
    </location>
</feature>
<feature type="signal peptide" evidence="9">
    <location>
        <begin position="1"/>
        <end position="19"/>
    </location>
</feature>
<feature type="compositionally biased region" description="Polar residues" evidence="8">
    <location>
        <begin position="217"/>
        <end position="229"/>
    </location>
</feature>
<dbReference type="InterPro" id="IPR051360">
    <property type="entry name" value="Neuronal_Pentraxin_Related"/>
</dbReference>
<dbReference type="SUPFAM" id="SSF49899">
    <property type="entry name" value="Concanavalin A-like lectins/glucanases"/>
    <property type="match status" value="1"/>
</dbReference>
<feature type="chain" id="PRO_5003580817" evidence="9">
    <location>
        <begin position="20"/>
        <end position="491"/>
    </location>
</feature>
<organism evidence="11 12">
    <name type="scientific">Latimeria chalumnae</name>
    <name type="common">Coelacanth</name>
    <dbReference type="NCBI Taxonomy" id="7897"/>
    <lineage>
        <taxon>Eukaryota</taxon>
        <taxon>Metazoa</taxon>
        <taxon>Chordata</taxon>
        <taxon>Craniata</taxon>
        <taxon>Vertebrata</taxon>
        <taxon>Euteleostomi</taxon>
        <taxon>Coelacanthiformes</taxon>
        <taxon>Coelacanthidae</taxon>
        <taxon>Latimeria</taxon>
    </lineage>
</organism>
<name>H3B2F7_LATCH</name>
<reference evidence="11" key="2">
    <citation type="submission" date="2025-08" db="UniProtKB">
        <authorList>
            <consortium name="Ensembl"/>
        </authorList>
    </citation>
    <scope>IDENTIFICATION</scope>
</reference>
<feature type="domain" description="Pentraxin (PTX)" evidence="10">
    <location>
        <begin position="282"/>
        <end position="489"/>
    </location>
</feature>
<gene>
    <name evidence="11" type="primary">PTX4</name>
</gene>
<evidence type="ECO:0000256" key="1">
    <source>
        <dbReference type="ARBA" id="ARBA00001913"/>
    </source>
</evidence>
<evidence type="ECO:0000256" key="2">
    <source>
        <dbReference type="ARBA" id="ARBA00022723"/>
    </source>
</evidence>
<keyword evidence="3" id="KW-0106">Calcium</keyword>
<evidence type="ECO:0000256" key="5">
    <source>
        <dbReference type="ARBA" id="ARBA00023180"/>
    </source>
</evidence>
<dbReference type="AlphaFoldDB" id="H3B2F7"/>
<protein>
    <submittedName>
        <fullName evidence="11">Pentraxin 4</fullName>
    </submittedName>
</protein>
<dbReference type="eggNOG" id="ENOG502QTID">
    <property type="taxonomic scope" value="Eukaryota"/>
</dbReference>
<evidence type="ECO:0000313" key="11">
    <source>
        <dbReference type="Ensembl" id="ENSLACP00000016078.1"/>
    </source>
</evidence>
<dbReference type="Ensembl" id="ENSLACT00000016189.1">
    <property type="protein sequence ID" value="ENSLACP00000016078.1"/>
    <property type="gene ID" value="ENSLACG00000014162.1"/>
</dbReference>
<evidence type="ECO:0000256" key="9">
    <source>
        <dbReference type="SAM" id="SignalP"/>
    </source>
</evidence>
<dbReference type="EMBL" id="AFYH01121256">
    <property type="status" value="NOT_ANNOTATED_CDS"/>
    <property type="molecule type" value="Genomic_DNA"/>
</dbReference>
<dbReference type="PROSITE" id="PS51828">
    <property type="entry name" value="PTX_2"/>
    <property type="match status" value="1"/>
</dbReference>
<evidence type="ECO:0000256" key="6">
    <source>
        <dbReference type="PROSITE-ProRule" id="PRU01172"/>
    </source>
</evidence>
<dbReference type="Gene3D" id="2.60.120.200">
    <property type="match status" value="1"/>
</dbReference>
<evidence type="ECO:0000256" key="8">
    <source>
        <dbReference type="SAM" id="MobiDB-lite"/>
    </source>
</evidence>
<comment type="cofactor">
    <cofactor evidence="1">
        <name>Ca(2+)</name>
        <dbReference type="ChEBI" id="CHEBI:29108"/>
    </cofactor>
</comment>
<evidence type="ECO:0000313" key="12">
    <source>
        <dbReference type="Proteomes" id="UP000008672"/>
    </source>
</evidence>